<dbReference type="AlphaFoldDB" id="D7MKX6"/>
<name>D7MKX6_ARALL</name>
<dbReference type="OrthoDB" id="411123at2759"/>
<keyword evidence="2" id="KW-1185">Reference proteome</keyword>
<accession>D7MKX6</accession>
<proteinExistence type="predicted"/>
<protein>
    <submittedName>
        <fullName evidence="1">Uncharacterized protein</fullName>
    </submittedName>
</protein>
<evidence type="ECO:0000313" key="1">
    <source>
        <dbReference type="EMBL" id="EFH41551.1"/>
    </source>
</evidence>
<dbReference type="STRING" id="81972.D7MKX6"/>
<dbReference type="HOGENOM" id="CLU_1799087_0_0_1"/>
<gene>
    <name evidence="1" type="ORF">ARALYDRAFT_917040</name>
</gene>
<organism evidence="2">
    <name type="scientific">Arabidopsis lyrata subsp. lyrata</name>
    <name type="common">Lyre-leaved rock-cress</name>
    <dbReference type="NCBI Taxonomy" id="81972"/>
    <lineage>
        <taxon>Eukaryota</taxon>
        <taxon>Viridiplantae</taxon>
        <taxon>Streptophyta</taxon>
        <taxon>Embryophyta</taxon>
        <taxon>Tracheophyta</taxon>
        <taxon>Spermatophyta</taxon>
        <taxon>Magnoliopsida</taxon>
        <taxon>eudicotyledons</taxon>
        <taxon>Gunneridae</taxon>
        <taxon>Pentapetalae</taxon>
        <taxon>rosids</taxon>
        <taxon>malvids</taxon>
        <taxon>Brassicales</taxon>
        <taxon>Brassicaceae</taxon>
        <taxon>Camelineae</taxon>
        <taxon>Arabidopsis</taxon>
    </lineage>
</organism>
<dbReference type="Gene3D" id="1.10.287.1080">
    <property type="entry name" value="MazG-like"/>
    <property type="match status" value="1"/>
</dbReference>
<evidence type="ECO:0000313" key="2">
    <source>
        <dbReference type="Proteomes" id="UP000008694"/>
    </source>
</evidence>
<reference evidence="2" key="1">
    <citation type="journal article" date="2011" name="Nat. Genet.">
        <title>The Arabidopsis lyrata genome sequence and the basis of rapid genome size change.</title>
        <authorList>
            <person name="Hu T.T."/>
            <person name="Pattyn P."/>
            <person name="Bakker E.G."/>
            <person name="Cao J."/>
            <person name="Cheng J.-F."/>
            <person name="Clark R.M."/>
            <person name="Fahlgren N."/>
            <person name="Fawcett J.A."/>
            <person name="Grimwood J."/>
            <person name="Gundlach H."/>
            <person name="Haberer G."/>
            <person name="Hollister J.D."/>
            <person name="Ossowski S."/>
            <person name="Ottilar R.P."/>
            <person name="Salamov A.A."/>
            <person name="Schneeberger K."/>
            <person name="Spannagl M."/>
            <person name="Wang X."/>
            <person name="Yang L."/>
            <person name="Nasrallah M.E."/>
            <person name="Bergelson J."/>
            <person name="Carrington J.C."/>
            <person name="Gaut B.S."/>
            <person name="Schmutz J."/>
            <person name="Mayer K.F.X."/>
            <person name="Van de Peer Y."/>
            <person name="Grigoriev I.V."/>
            <person name="Nordborg M."/>
            <person name="Weigel D."/>
            <person name="Guo Y.-L."/>
        </authorList>
    </citation>
    <scope>NUCLEOTIDE SEQUENCE [LARGE SCALE GENOMIC DNA]</scope>
    <source>
        <strain evidence="2">cv. MN47</strain>
    </source>
</reference>
<sequence length="144" mass="16321">MMTYFDSDFSLVSPTSILEANPSIFSSKYPKPVSYFEPSISNPQRFHTPDVFGLADLVIYGDSNRDHSRNLSTYKMVLFGSKLRVQIPSDDFGTKTGMRYSILGVFNLIVGEVGELLEIFQWKGEVARGCPDWKEEEKVHLGKK</sequence>
<dbReference type="EMBL" id="GL348720">
    <property type="protein sequence ID" value="EFH41551.1"/>
    <property type="molecule type" value="Genomic_DNA"/>
</dbReference>
<dbReference type="PANTHER" id="PTHR14552:SF21">
    <property type="entry name" value="DCTP PYROPHOSPHATASE 1"/>
    <property type="match status" value="1"/>
</dbReference>
<dbReference type="PANTHER" id="PTHR14552">
    <property type="match status" value="1"/>
</dbReference>
<dbReference type="KEGG" id="aly:9301366"/>
<dbReference type="Proteomes" id="UP000008694">
    <property type="component" value="Unassembled WGS sequence"/>
</dbReference>
<dbReference type="Gramene" id="scaffold_800440.1">
    <property type="protein sequence ID" value="scaffold_800440.1"/>
    <property type="gene ID" value="scaffold_800440.1"/>
</dbReference>